<dbReference type="InterPro" id="IPR008482">
    <property type="entry name" value="DUF763"/>
</dbReference>
<evidence type="ECO:0000313" key="2">
    <source>
        <dbReference type="Proteomes" id="UP001492541"/>
    </source>
</evidence>
<sequence length="350" mass="39910">MNSIYLPLHYGKAPYWLLNRMKKLAKPILTLIIQEYGEREVINRLSDPIFFQSFSNVLGFDWNSSGSTTVLTGVLKSVLNTDEFDLRIAGGKGGNALKTVEEIEKFASELGIGERKKFELIRASRLSAKLDSAALQDGYDLYHHTIVFTRKHFVVIQQGMNESLRMARRYHLKDASIIEPHSGIITQRFENSVMDLTAENSEEARKTILDIVNDGTYRFDFSKMLSMVKYRESLVPKRVDWKALEKAYSLQPDRFEDLLLVKGVGKGAIRALALIAELVYDTEYSKKDPAKFSFALGGKDGVPFPVNRRDYDSVIEFMEDAVRQAELSDFEKRSLLERLAKLSLSRSKTR</sequence>
<reference evidence="1 2" key="1">
    <citation type="submission" date="2021-11" db="EMBL/GenBank/DDBJ databases">
        <title>Whole genome of Geoglobus acetivorans.</title>
        <authorList>
            <person name="Liu D."/>
        </authorList>
    </citation>
    <scope>NUCLEOTIDE SEQUENCE [LARGE SCALE GENOMIC DNA]</scope>
    <source>
        <strain evidence="1 2">SBH6</strain>
    </source>
</reference>
<dbReference type="Pfam" id="PF05559">
    <property type="entry name" value="DUF763"/>
    <property type="match status" value="1"/>
</dbReference>
<name>A0ABZ3H354_GEOAI</name>
<dbReference type="RefSeq" id="WP_193807020.1">
    <property type="nucleotide sequence ID" value="NZ_CP087714.1"/>
</dbReference>
<protein>
    <submittedName>
        <fullName evidence="1">DUF763 domain-containing protein</fullName>
    </submittedName>
</protein>
<accession>A0ABZ3H354</accession>
<proteinExistence type="predicted"/>
<evidence type="ECO:0000313" key="1">
    <source>
        <dbReference type="EMBL" id="XAT63714.1"/>
    </source>
</evidence>
<dbReference type="PANTHER" id="PTHR38597:SF1">
    <property type="entry name" value="BLL3834 PROTEIN"/>
    <property type="match status" value="1"/>
</dbReference>
<dbReference type="GeneID" id="90450177"/>
<organism evidence="1 2">
    <name type="scientific">Geoglobus acetivorans</name>
    <dbReference type="NCBI Taxonomy" id="565033"/>
    <lineage>
        <taxon>Archaea</taxon>
        <taxon>Methanobacteriati</taxon>
        <taxon>Methanobacteriota</taxon>
        <taxon>Archaeoglobi</taxon>
        <taxon>Archaeoglobales</taxon>
        <taxon>Archaeoglobaceae</taxon>
        <taxon>Geoglobus</taxon>
    </lineage>
</organism>
<dbReference type="Proteomes" id="UP001492541">
    <property type="component" value="Chromosome"/>
</dbReference>
<dbReference type="EMBL" id="CP087714">
    <property type="protein sequence ID" value="XAT63714.1"/>
    <property type="molecule type" value="Genomic_DNA"/>
</dbReference>
<keyword evidence="2" id="KW-1185">Reference proteome</keyword>
<gene>
    <name evidence="1" type="ORF">LPQ35_10735</name>
</gene>
<dbReference type="PANTHER" id="PTHR38597">
    <property type="entry name" value="BLL3834 PROTEIN"/>
    <property type="match status" value="1"/>
</dbReference>